<sequence>MLGFELDFWDYATFATALAAGVAVLMIFVWLAGLPGRIALARKHPEAEAVKLMGWAGLLPTIYPWVQAFIWAFKPTEIVDIRRFPREEARAIDEDIARLGGTPAAAPARARTEPPPASGAPG</sequence>
<keyword evidence="2" id="KW-1133">Transmembrane helix</keyword>
<gene>
    <name evidence="3" type="ORF">DVS81_14390</name>
</gene>
<feature type="region of interest" description="Disordered" evidence="1">
    <location>
        <begin position="98"/>
        <end position="122"/>
    </location>
</feature>
<feature type="compositionally biased region" description="Pro residues" evidence="1">
    <location>
        <begin position="113"/>
        <end position="122"/>
    </location>
</feature>
<reference evidence="3 4" key="1">
    <citation type="submission" date="2018-05" db="EMBL/GenBank/DDBJ databases">
        <title>Integrated omic analyses show evidence that a Ca. Accumulibacter phosphatis strain performs denitrification under micro-aerobic conditions.</title>
        <authorList>
            <person name="Camejo P.Y."/>
            <person name="Katherine M.D."/>
            <person name="Daniel N.R."/>
        </authorList>
    </citation>
    <scope>NUCLEOTIDE SEQUENCE [LARGE SCALE GENOMIC DNA]</scope>
    <source>
        <strain evidence="3">UW-LDO-IC</strain>
    </source>
</reference>
<comment type="caution">
    <text evidence="3">The sequence shown here is derived from an EMBL/GenBank/DDBJ whole genome shotgun (WGS) entry which is preliminary data.</text>
</comment>
<evidence type="ECO:0000256" key="1">
    <source>
        <dbReference type="SAM" id="MobiDB-lite"/>
    </source>
</evidence>
<proteinExistence type="predicted"/>
<name>A0A369XN08_9PROT</name>
<feature type="transmembrane region" description="Helical" evidence="2">
    <location>
        <begin position="12"/>
        <end position="31"/>
    </location>
</feature>
<keyword evidence="2" id="KW-0812">Transmembrane</keyword>
<dbReference type="Pfam" id="PF11742">
    <property type="entry name" value="DUF3302"/>
    <property type="match status" value="1"/>
</dbReference>
<protein>
    <submittedName>
        <fullName evidence="3">DUF3302 domain-containing protein</fullName>
    </submittedName>
</protein>
<dbReference type="InterPro" id="IPR011223">
    <property type="entry name" value="UCP028770"/>
</dbReference>
<accession>A0A369XN08</accession>
<evidence type="ECO:0000256" key="2">
    <source>
        <dbReference type="SAM" id="Phobius"/>
    </source>
</evidence>
<keyword evidence="2" id="KW-0472">Membrane</keyword>
<organism evidence="3 4">
    <name type="scientific">Candidatus Accumulibacter meliphilus</name>
    <dbReference type="NCBI Taxonomy" id="2211374"/>
    <lineage>
        <taxon>Bacteria</taxon>
        <taxon>Pseudomonadati</taxon>
        <taxon>Pseudomonadota</taxon>
        <taxon>Betaproteobacteria</taxon>
        <taxon>Candidatus Accumulibacter</taxon>
    </lineage>
</organism>
<evidence type="ECO:0000313" key="4">
    <source>
        <dbReference type="Proteomes" id="UP000253831"/>
    </source>
</evidence>
<evidence type="ECO:0000313" key="3">
    <source>
        <dbReference type="EMBL" id="RDE49829.1"/>
    </source>
</evidence>
<dbReference type="EMBL" id="QPGA01000031">
    <property type="protein sequence ID" value="RDE49829.1"/>
    <property type="molecule type" value="Genomic_DNA"/>
</dbReference>
<dbReference type="Proteomes" id="UP000253831">
    <property type="component" value="Unassembled WGS sequence"/>
</dbReference>
<dbReference type="AlphaFoldDB" id="A0A369XN08"/>